<evidence type="ECO:0000313" key="1">
    <source>
        <dbReference type="EMBL" id="PVZ69039.1"/>
    </source>
</evidence>
<gene>
    <name evidence="1" type="ORF">DC094_12465</name>
</gene>
<dbReference type="AlphaFoldDB" id="A0A2V1H163"/>
<dbReference type="OrthoDB" id="5497289at2"/>
<dbReference type="Proteomes" id="UP000244906">
    <property type="component" value="Unassembled WGS sequence"/>
</dbReference>
<comment type="caution">
    <text evidence="1">The sequence shown here is derived from an EMBL/GenBank/DDBJ whole genome shotgun (WGS) entry which is preliminary data.</text>
</comment>
<organism evidence="1 2">
    <name type="scientific">Pelagibaculum spongiae</name>
    <dbReference type="NCBI Taxonomy" id="2080658"/>
    <lineage>
        <taxon>Bacteria</taxon>
        <taxon>Pseudomonadati</taxon>
        <taxon>Pseudomonadota</taxon>
        <taxon>Gammaproteobacteria</taxon>
        <taxon>Oceanospirillales</taxon>
        <taxon>Pelagibaculum</taxon>
    </lineage>
</organism>
<evidence type="ECO:0000313" key="2">
    <source>
        <dbReference type="Proteomes" id="UP000244906"/>
    </source>
</evidence>
<reference evidence="1 2" key="1">
    <citation type="submission" date="2018-04" db="EMBL/GenBank/DDBJ databases">
        <title>Thalassorhabdus spongiae gen. nov., sp. nov., isolated from a marine sponge in South-West Iceland.</title>
        <authorList>
            <person name="Knobloch S."/>
            <person name="Daussin A."/>
            <person name="Johannsson R."/>
            <person name="Marteinsson V.T."/>
        </authorList>
    </citation>
    <scope>NUCLEOTIDE SEQUENCE [LARGE SCALE GENOMIC DNA]</scope>
    <source>
        <strain evidence="1 2">Hp12</strain>
    </source>
</reference>
<dbReference type="RefSeq" id="WP_116687421.1">
    <property type="nucleotide sequence ID" value="NZ_CAWNYD010000004.1"/>
</dbReference>
<proteinExistence type="predicted"/>
<protein>
    <submittedName>
        <fullName evidence="1">Uncharacterized protein</fullName>
    </submittedName>
</protein>
<accession>A0A2V1H163</accession>
<sequence length="123" mass="14013">MEKLKEILKEIDSGKYSYESESDSLKSLQEFQNTAKRIISAKKRGYISSEVHQIDYQNPEQMVRHVLVQGGLTLEGSEFLHSTEAMPEEPFKEDIIDIKPNFAGIKTDAKTDASQSFLNFNPK</sequence>
<dbReference type="EMBL" id="QDDL01000004">
    <property type="protein sequence ID" value="PVZ69039.1"/>
    <property type="molecule type" value="Genomic_DNA"/>
</dbReference>
<name>A0A2V1H163_9GAMM</name>
<keyword evidence="2" id="KW-1185">Reference proteome</keyword>